<evidence type="ECO:0008006" key="12">
    <source>
        <dbReference type="Google" id="ProtNLM"/>
    </source>
</evidence>
<dbReference type="EMBL" id="JBEHCU010007251">
    <property type="protein sequence ID" value="KAL1395192.1"/>
    <property type="molecule type" value="Genomic_DNA"/>
</dbReference>
<dbReference type="AlphaFoldDB" id="A0ABD1D6I0"/>
<keyword evidence="5 8" id="KW-0472">Membrane</keyword>
<evidence type="ECO:0000256" key="3">
    <source>
        <dbReference type="ARBA" id="ARBA00022692"/>
    </source>
</evidence>
<evidence type="ECO:0000256" key="8">
    <source>
        <dbReference type="SAM" id="Phobius"/>
    </source>
</evidence>
<evidence type="ECO:0000256" key="4">
    <source>
        <dbReference type="ARBA" id="ARBA00022989"/>
    </source>
</evidence>
<feature type="chain" id="PRO_5044796465" description="Ionotropic receptor" evidence="9">
    <location>
        <begin position="20"/>
        <end position="857"/>
    </location>
</feature>
<dbReference type="Proteomes" id="UP001562425">
    <property type="component" value="Unassembled WGS sequence"/>
</dbReference>
<keyword evidence="11" id="KW-1185">Reference proteome</keyword>
<name>A0ABD1D6I0_CULPP</name>
<feature type="transmembrane region" description="Helical" evidence="8">
    <location>
        <begin position="625"/>
        <end position="643"/>
    </location>
</feature>
<dbReference type="InterPro" id="IPR052192">
    <property type="entry name" value="Insect_Ionotropic_Sensory_Rcpt"/>
</dbReference>
<reference evidence="10 11" key="1">
    <citation type="submission" date="2024-05" db="EMBL/GenBank/DDBJ databases">
        <title>Culex pipiens pipiens assembly and annotation.</title>
        <authorList>
            <person name="Alout H."/>
            <person name="Durand T."/>
        </authorList>
    </citation>
    <scope>NUCLEOTIDE SEQUENCE [LARGE SCALE GENOMIC DNA]</scope>
    <source>
        <strain evidence="10">HA-2024</strain>
        <tissue evidence="10">Whole body</tissue>
    </source>
</reference>
<evidence type="ECO:0000256" key="2">
    <source>
        <dbReference type="ARBA" id="ARBA00022475"/>
    </source>
</evidence>
<evidence type="ECO:0000256" key="9">
    <source>
        <dbReference type="SAM" id="SignalP"/>
    </source>
</evidence>
<proteinExistence type="predicted"/>
<sequence>MQRLGELFFLFILCESYSAKLTAFLNSPIDTVYPQTVDEFRSSPIQLLIPKPEWLAYARMIPALHGNKLPSFKHMKILALEFCLFILCESYSAKLTAYLNSPIDTVYPKSLAEFRSSPMQLLISQPEFLVYAKMMPVFNGKYSLFNQSIAYDWNQVALIDRCNILEDQSVPEPQAAYTFKFHEAIEEVNLPMTSEFCLVVPKVRDPQYRTILARPFQCQLWIFIIVGYCSLNWIKTLSYKHCRKHMDSEFPLFERMKILAESFSLFILCEAYSAKLIAMLSSPIDTVYPQSLAEFRSSSIQLLVPHPEFMVYAKNMPKVNGKYALWNQSAQYDWDKVALVDRCNSLMDETVPEPVSDMGVVLSSSRYHVIPERLFVLQFSLLFNKRSPLVGKTREIIDRMYEAGVWQATAKEPYCSAASSSRIDFRTFLGETLSQLENETLAFVNVNDEVSKQMAQYVSYRVNYEKGMINVNSDMIRECSMIVINASYVTSNPLTIATFNIVGNRQADMSPREASLAIAGDRFLDLAGYRYRVYHSAMEPYASIDMALTREITRHQNASVEFTVGVGGIKEVHFAFNAGDGSADFSIYKVLLDADSSNEKVFLPQWEHLCAIVPRRHWRPLMVQLVKPFCVEVWIFLAFYVAIRGTRGRIRFLNHNLALVMFLIADFCLMESYLAKAMCFLINMRYDPDPKTMAELDRRGETFVLLRTETPLLEGYHGLNIIVVKDKLDWHFHQYSIILYCKIAEYLENTDYNFNPVTNDKLATILHERLMRYPAFYTFAKGHPLRHGFEVVLNRLFDAGIWAKIYNKWTSEVQQFESFLSGEEKVISFSDMRSLWILLVGGYTISVGCFALEKMRK</sequence>
<keyword evidence="4 8" id="KW-1133">Transmembrane helix</keyword>
<keyword evidence="2" id="KW-1003">Cell membrane</keyword>
<keyword evidence="3 8" id="KW-0812">Transmembrane</keyword>
<dbReference type="GO" id="GO:0005886">
    <property type="term" value="C:plasma membrane"/>
    <property type="evidence" value="ECO:0007669"/>
    <property type="project" value="UniProtKB-SubCell"/>
</dbReference>
<feature type="transmembrane region" description="Helical" evidence="8">
    <location>
        <begin position="655"/>
        <end position="675"/>
    </location>
</feature>
<gene>
    <name evidence="10" type="ORF">pipiens_011428</name>
</gene>
<protein>
    <recommendedName>
        <fullName evidence="12">Ionotropic receptor</fullName>
    </recommendedName>
</protein>
<accession>A0ABD1D6I0</accession>
<feature type="signal peptide" evidence="9">
    <location>
        <begin position="1"/>
        <end position="19"/>
    </location>
</feature>
<evidence type="ECO:0000313" key="11">
    <source>
        <dbReference type="Proteomes" id="UP001562425"/>
    </source>
</evidence>
<keyword evidence="9" id="KW-0732">Signal</keyword>
<evidence type="ECO:0000256" key="5">
    <source>
        <dbReference type="ARBA" id="ARBA00023136"/>
    </source>
</evidence>
<evidence type="ECO:0000256" key="6">
    <source>
        <dbReference type="ARBA" id="ARBA00023170"/>
    </source>
</evidence>
<evidence type="ECO:0000313" key="10">
    <source>
        <dbReference type="EMBL" id="KAL1395192.1"/>
    </source>
</evidence>
<feature type="transmembrane region" description="Helical" evidence="8">
    <location>
        <begin position="835"/>
        <end position="852"/>
    </location>
</feature>
<evidence type="ECO:0000256" key="1">
    <source>
        <dbReference type="ARBA" id="ARBA00004651"/>
    </source>
</evidence>
<evidence type="ECO:0000256" key="7">
    <source>
        <dbReference type="ARBA" id="ARBA00023180"/>
    </source>
</evidence>
<comment type="subcellular location">
    <subcellularLocation>
        <location evidence="1">Cell membrane</location>
        <topology evidence="1">Multi-pass membrane protein</topology>
    </subcellularLocation>
</comment>
<keyword evidence="6" id="KW-0675">Receptor</keyword>
<comment type="caution">
    <text evidence="10">The sequence shown here is derived from an EMBL/GenBank/DDBJ whole genome shotgun (WGS) entry which is preliminary data.</text>
</comment>
<keyword evidence="7" id="KW-0325">Glycoprotein</keyword>
<organism evidence="10 11">
    <name type="scientific">Culex pipiens pipiens</name>
    <name type="common">Northern house mosquito</name>
    <dbReference type="NCBI Taxonomy" id="38569"/>
    <lineage>
        <taxon>Eukaryota</taxon>
        <taxon>Metazoa</taxon>
        <taxon>Ecdysozoa</taxon>
        <taxon>Arthropoda</taxon>
        <taxon>Hexapoda</taxon>
        <taxon>Insecta</taxon>
        <taxon>Pterygota</taxon>
        <taxon>Neoptera</taxon>
        <taxon>Endopterygota</taxon>
        <taxon>Diptera</taxon>
        <taxon>Nematocera</taxon>
        <taxon>Culicoidea</taxon>
        <taxon>Culicidae</taxon>
        <taxon>Culicinae</taxon>
        <taxon>Culicini</taxon>
        <taxon>Culex</taxon>
        <taxon>Culex</taxon>
    </lineage>
</organism>
<dbReference type="PANTHER" id="PTHR42643:SF41">
    <property type="entry name" value="IONOTROPIC RECEPTOR 20A-RELATED"/>
    <property type="match status" value="1"/>
</dbReference>
<dbReference type="PANTHER" id="PTHR42643">
    <property type="entry name" value="IONOTROPIC RECEPTOR 20A-RELATED"/>
    <property type="match status" value="1"/>
</dbReference>